<dbReference type="PROSITE" id="PS50297">
    <property type="entry name" value="ANK_REP_REGION"/>
    <property type="match status" value="2"/>
</dbReference>
<dbReference type="Gene3D" id="3.10.260.10">
    <property type="entry name" value="Transcription regulator HTH, APSES-type DNA-binding domain"/>
    <property type="match status" value="1"/>
</dbReference>
<dbReference type="AlphaFoldDB" id="A0AA43TYW5"/>
<dbReference type="SMART" id="SM01252">
    <property type="entry name" value="KilA-N"/>
    <property type="match status" value="1"/>
</dbReference>
<name>A0AA43TYW5_9LECA</name>
<dbReference type="Proteomes" id="UP001161017">
    <property type="component" value="Unassembled WGS sequence"/>
</dbReference>
<dbReference type="Pfam" id="PF04383">
    <property type="entry name" value="KilA-N"/>
    <property type="match status" value="1"/>
</dbReference>
<keyword evidence="9" id="KW-1185">Reference proteome</keyword>
<feature type="compositionally biased region" description="Basic and acidic residues" evidence="6">
    <location>
        <begin position="325"/>
        <end position="336"/>
    </location>
</feature>
<dbReference type="InterPro" id="IPR002110">
    <property type="entry name" value="Ankyrin_rpt"/>
</dbReference>
<dbReference type="GO" id="GO:0048315">
    <property type="term" value="P:conidium formation"/>
    <property type="evidence" value="ECO:0007669"/>
    <property type="project" value="UniProtKB-KW"/>
</dbReference>
<dbReference type="GO" id="GO:0030907">
    <property type="term" value="C:MBF transcription complex"/>
    <property type="evidence" value="ECO:0007669"/>
    <property type="project" value="TreeGrafter"/>
</dbReference>
<feature type="domain" description="HTH APSES-type" evidence="7">
    <location>
        <begin position="67"/>
        <end position="174"/>
    </location>
</feature>
<reference evidence="8" key="1">
    <citation type="journal article" date="2023" name="Genome Biol. Evol.">
        <title>First Whole Genome Sequence and Flow Cytometry Genome Size Data for the Lichen-Forming Fungus Ramalina farinacea (Ascomycota).</title>
        <authorList>
            <person name="Llewellyn T."/>
            <person name="Mian S."/>
            <person name="Hill R."/>
            <person name="Leitch I.J."/>
            <person name="Gaya E."/>
        </authorList>
    </citation>
    <scope>NUCLEOTIDE SEQUENCE</scope>
    <source>
        <strain evidence="8">LIQ254RAFAR</strain>
    </source>
</reference>
<feature type="region of interest" description="Disordered" evidence="6">
    <location>
        <begin position="231"/>
        <end position="341"/>
    </location>
</feature>
<dbReference type="PANTHER" id="PTHR43828:SF3">
    <property type="entry name" value="CHROMO DOMAIN-CONTAINING PROTEIN"/>
    <property type="match status" value="1"/>
</dbReference>
<dbReference type="GO" id="GO:0033309">
    <property type="term" value="C:SBF transcription complex"/>
    <property type="evidence" value="ECO:0007669"/>
    <property type="project" value="TreeGrafter"/>
</dbReference>
<keyword evidence="3 5" id="KW-0040">ANK repeat</keyword>
<feature type="compositionally biased region" description="Polar residues" evidence="6">
    <location>
        <begin position="247"/>
        <end position="289"/>
    </location>
</feature>
<gene>
    <name evidence="8" type="primary">SWI6</name>
    <name evidence="8" type="ORF">OHK93_004900</name>
</gene>
<dbReference type="PROSITE" id="PS50088">
    <property type="entry name" value="ANK_REPEAT"/>
    <property type="match status" value="2"/>
</dbReference>
<dbReference type="PROSITE" id="PS51299">
    <property type="entry name" value="HTH_APSES"/>
    <property type="match status" value="1"/>
</dbReference>
<dbReference type="PANTHER" id="PTHR43828">
    <property type="entry name" value="ASPARAGINASE"/>
    <property type="match status" value="1"/>
</dbReference>
<dbReference type="GO" id="GO:0003713">
    <property type="term" value="F:transcription coactivator activity"/>
    <property type="evidence" value="ECO:0007669"/>
    <property type="project" value="TreeGrafter"/>
</dbReference>
<comment type="caution">
    <text evidence="8">The sequence shown here is derived from an EMBL/GenBank/DDBJ whole genome shotgun (WGS) entry which is preliminary data.</text>
</comment>
<keyword evidence="4" id="KW-0183">Conidiation</keyword>
<evidence type="ECO:0000313" key="9">
    <source>
        <dbReference type="Proteomes" id="UP001161017"/>
    </source>
</evidence>
<feature type="repeat" description="ANK" evidence="5">
    <location>
        <begin position="415"/>
        <end position="447"/>
    </location>
</feature>
<evidence type="ECO:0000259" key="7">
    <source>
        <dbReference type="PROSITE" id="PS51299"/>
    </source>
</evidence>
<dbReference type="FunFam" id="3.10.260.10:FF:000001">
    <property type="entry name" value="APSES transcription factor (MbpA)"/>
    <property type="match status" value="1"/>
</dbReference>
<feature type="repeat" description="ANK" evidence="5">
    <location>
        <begin position="565"/>
        <end position="597"/>
    </location>
</feature>
<feature type="region of interest" description="Disordered" evidence="6">
    <location>
        <begin position="1"/>
        <end position="35"/>
    </location>
</feature>
<evidence type="ECO:0000256" key="2">
    <source>
        <dbReference type="ARBA" id="ARBA00022969"/>
    </source>
</evidence>
<dbReference type="InterPro" id="IPR051642">
    <property type="entry name" value="SWI6-like"/>
</dbReference>
<evidence type="ECO:0000256" key="1">
    <source>
        <dbReference type="ARBA" id="ARBA00022737"/>
    </source>
</evidence>
<accession>A0AA43TYW5</accession>
<sequence>MNSFDAPQSSATTPTPTPPASRHQTHAPYMSSFNGMNGNHVAASRPFQEPKLSAPQKYYASAQKSEIYTAVYSGVSVYEMELDGLAVMRRRTDSWMNATQILKLAGIDKGKRTKVLEKEILSGEHEKVQGGYGKYQGTWISYQRAFEFARCYGVLEPLRPLLEYDMGQDGLSQAGAGNMNTPTKEQAMAAQRKRNMLNGGSDRIPAQSSNGTFFKNISKSAANAVNAISKARFDSPAPRPPSGGRSLNPSVRRSSQQMMTNSQDSAFAGSSQQSMQNLHSENGFGSSQLDPALRGADGPFYNEQQMNEDEPPRKRVRASFSQDTHTYDGNRHDATMRDASPSDGLLAYQEGTSQSDGDYRVVGLPPLKQPSGNVALEKQRILSSLFMDSTQTNFVDHPALQTLSGEDLDIPIDATCHTALHWAATLARTSLLRALIRRGANVYRLNTGGESALIRAAVTTNNLDQGSFPELLELLGPTMEIRDGRGRTVLHHIAVASAVKGPKRSQACRYYLECLLEYVVRSGSASNSQVTSFQDGGGINGQLSAPRPMGLAHFMSEVVNTTDMSGDTALNLATRVGNKNIIQQLLEVGANPAIPNRNGLRPIDFGVAGDLAGADGDINGFKAPEPSVNRVTETSQELVQTINSLISTTQSSFTAQMQSKQSLIDTHHAKLRETTALLTAERARLADLQARADERTRLRNRIANLRSANDAQRAHHHFSSSSSADPTKAAAAGADMVMNIKVGEADAGLEIDTSILPPDLLESVSSSSPTSTSTSTVPLILTNEQKSYLTRSLPPTPLLLARLSAYRRVNEGLEHQTRGLHDRSFELEKTLRKVVSLCTGVREQEVDEMVGGLSRAVESEGVDEVEVGRVREFLRRVGEGGGDEGRGEVVEA</sequence>
<dbReference type="SUPFAM" id="SSF54616">
    <property type="entry name" value="DNA-binding domain of Mlu1-box binding protein MBP1"/>
    <property type="match status" value="1"/>
</dbReference>
<dbReference type="GO" id="GO:0030435">
    <property type="term" value="P:sporulation resulting in formation of a cellular spore"/>
    <property type="evidence" value="ECO:0007669"/>
    <property type="project" value="UniProtKB-KW"/>
</dbReference>
<dbReference type="GO" id="GO:0001228">
    <property type="term" value="F:DNA-binding transcription activator activity, RNA polymerase II-specific"/>
    <property type="evidence" value="ECO:0007669"/>
    <property type="project" value="UniProtKB-ARBA"/>
</dbReference>
<feature type="region of interest" description="Disordered" evidence="6">
    <location>
        <begin position="708"/>
        <end position="727"/>
    </location>
</feature>
<dbReference type="GO" id="GO:0003677">
    <property type="term" value="F:DNA binding"/>
    <property type="evidence" value="ECO:0007669"/>
    <property type="project" value="InterPro"/>
</dbReference>
<dbReference type="EMBL" id="JAPUFD010000023">
    <property type="protein sequence ID" value="MDI1493113.1"/>
    <property type="molecule type" value="Genomic_DNA"/>
</dbReference>
<dbReference type="InterPro" id="IPR003163">
    <property type="entry name" value="Tscrpt_reg_HTH_APSES-type"/>
</dbReference>
<keyword evidence="2" id="KW-0749">Sporulation</keyword>
<protein>
    <submittedName>
        <fullName evidence="8">Transcriptional regulator swi6</fullName>
    </submittedName>
</protein>
<dbReference type="SMART" id="SM00248">
    <property type="entry name" value="ANK"/>
    <property type="match status" value="2"/>
</dbReference>
<evidence type="ECO:0000313" key="8">
    <source>
        <dbReference type="EMBL" id="MDI1493113.1"/>
    </source>
</evidence>
<dbReference type="InterPro" id="IPR036887">
    <property type="entry name" value="HTH_APSES_sf"/>
</dbReference>
<dbReference type="Gene3D" id="1.25.40.20">
    <property type="entry name" value="Ankyrin repeat-containing domain"/>
    <property type="match status" value="1"/>
</dbReference>
<evidence type="ECO:0000256" key="3">
    <source>
        <dbReference type="ARBA" id="ARBA00023043"/>
    </source>
</evidence>
<dbReference type="InterPro" id="IPR036770">
    <property type="entry name" value="Ankyrin_rpt-contain_sf"/>
</dbReference>
<keyword evidence="1" id="KW-0677">Repeat</keyword>
<dbReference type="Pfam" id="PF00023">
    <property type="entry name" value="Ank"/>
    <property type="match status" value="2"/>
</dbReference>
<evidence type="ECO:0000256" key="4">
    <source>
        <dbReference type="ARBA" id="ARBA00023321"/>
    </source>
</evidence>
<organism evidence="8 9">
    <name type="scientific">Ramalina farinacea</name>
    <dbReference type="NCBI Taxonomy" id="258253"/>
    <lineage>
        <taxon>Eukaryota</taxon>
        <taxon>Fungi</taxon>
        <taxon>Dikarya</taxon>
        <taxon>Ascomycota</taxon>
        <taxon>Pezizomycotina</taxon>
        <taxon>Lecanoromycetes</taxon>
        <taxon>OSLEUM clade</taxon>
        <taxon>Lecanoromycetidae</taxon>
        <taxon>Lecanorales</taxon>
        <taxon>Lecanorineae</taxon>
        <taxon>Ramalinaceae</taxon>
        <taxon>Ramalina</taxon>
    </lineage>
</organism>
<feature type="compositionally biased region" description="Low complexity" evidence="6">
    <location>
        <begin position="1"/>
        <end position="14"/>
    </location>
</feature>
<dbReference type="InterPro" id="IPR018004">
    <property type="entry name" value="KilA/APSES_HTH"/>
</dbReference>
<dbReference type="SUPFAM" id="SSF48403">
    <property type="entry name" value="Ankyrin repeat"/>
    <property type="match status" value="1"/>
</dbReference>
<proteinExistence type="predicted"/>
<evidence type="ECO:0000256" key="5">
    <source>
        <dbReference type="PROSITE-ProRule" id="PRU00023"/>
    </source>
</evidence>
<evidence type="ECO:0000256" key="6">
    <source>
        <dbReference type="SAM" id="MobiDB-lite"/>
    </source>
</evidence>